<name>A0A3L8TBB2_CHLGU</name>
<proteinExistence type="predicted"/>
<feature type="non-terminal residue" evidence="1">
    <location>
        <position position="1"/>
    </location>
</feature>
<keyword evidence="2" id="KW-1185">Reference proteome</keyword>
<protein>
    <recommendedName>
        <fullName evidence="3">Laminin alpha domain-containing protein</fullName>
    </recommendedName>
</protein>
<organism evidence="1 2">
    <name type="scientific">Chloebia gouldiae</name>
    <name type="common">Gouldian finch</name>
    <name type="synonym">Erythrura gouldiae</name>
    <dbReference type="NCBI Taxonomy" id="44316"/>
    <lineage>
        <taxon>Eukaryota</taxon>
        <taxon>Metazoa</taxon>
        <taxon>Chordata</taxon>
        <taxon>Craniata</taxon>
        <taxon>Vertebrata</taxon>
        <taxon>Euteleostomi</taxon>
        <taxon>Archelosauria</taxon>
        <taxon>Archosauria</taxon>
        <taxon>Dinosauria</taxon>
        <taxon>Saurischia</taxon>
        <taxon>Theropoda</taxon>
        <taxon>Coelurosauria</taxon>
        <taxon>Aves</taxon>
        <taxon>Neognathae</taxon>
        <taxon>Neoaves</taxon>
        <taxon>Telluraves</taxon>
        <taxon>Australaves</taxon>
        <taxon>Passeriformes</taxon>
        <taxon>Passeroidea</taxon>
        <taxon>Passeridae</taxon>
        <taxon>Chloebia</taxon>
    </lineage>
</organism>
<dbReference type="OrthoDB" id="10011303at2759"/>
<feature type="non-terminal residue" evidence="1">
    <location>
        <position position="163"/>
    </location>
</feature>
<dbReference type="EMBL" id="QUSF01000001">
    <property type="protein sequence ID" value="RLW13161.1"/>
    <property type="molecule type" value="Genomic_DNA"/>
</dbReference>
<dbReference type="AlphaFoldDB" id="A0A3L8TBB2"/>
<reference evidence="1 2" key="1">
    <citation type="journal article" date="2018" name="Proc. R. Soc. B">
        <title>A non-coding region near Follistatin controls head colour polymorphism in the Gouldian finch.</title>
        <authorList>
            <person name="Toomey M.B."/>
            <person name="Marques C.I."/>
            <person name="Andrade P."/>
            <person name="Araujo P.M."/>
            <person name="Sabatino S."/>
            <person name="Gazda M.A."/>
            <person name="Afonso S."/>
            <person name="Lopes R.J."/>
            <person name="Corbo J.C."/>
            <person name="Carneiro M."/>
        </authorList>
    </citation>
    <scope>NUCLEOTIDE SEQUENCE [LARGE SCALE GENOMIC DNA]</scope>
    <source>
        <strain evidence="1">Red01</strain>
        <tissue evidence="1">Muscle</tissue>
    </source>
</reference>
<evidence type="ECO:0000313" key="2">
    <source>
        <dbReference type="Proteomes" id="UP000276834"/>
    </source>
</evidence>
<comment type="caution">
    <text evidence="1">The sequence shown here is derived from an EMBL/GenBank/DDBJ whole genome shotgun (WGS) entry which is preliminary data.</text>
</comment>
<accession>A0A3L8TBB2</accession>
<gene>
    <name evidence="1" type="ORF">DV515_00000162</name>
</gene>
<evidence type="ECO:0008006" key="3">
    <source>
        <dbReference type="Google" id="ProtNLM"/>
    </source>
</evidence>
<dbReference type="Proteomes" id="UP000276834">
    <property type="component" value="Unassembled WGS sequence"/>
</dbReference>
<sequence>NMEVHQDGLVLWSTKLRHHVDELVMQMSVRGVLDLVYRAEEHATQFQRLADALESDLSRVRNLTLNTTAAIYTHSSVQSVIERTESLADDASRAVNGPLDLPEKSFSLLGKETLLLTSKFQNEAKSLKKKSDGLLFGLNGLNKKVEKIQESTNKIGNRLNDSL</sequence>
<evidence type="ECO:0000313" key="1">
    <source>
        <dbReference type="EMBL" id="RLW13161.1"/>
    </source>
</evidence>